<dbReference type="STRING" id="448385.sce1878"/>
<dbReference type="EMBL" id="AM746676">
    <property type="protein sequence ID" value="CAN92036.1"/>
    <property type="molecule type" value="Genomic_DNA"/>
</dbReference>
<protein>
    <submittedName>
        <fullName evidence="3">Membrane protein</fullName>
    </submittedName>
</protein>
<keyword evidence="2" id="KW-0812">Transmembrane</keyword>
<dbReference type="OrthoDB" id="5537332at2"/>
<dbReference type="AlphaFoldDB" id="A9FP95"/>
<keyword evidence="4" id="KW-1185">Reference proteome</keyword>
<feature type="region of interest" description="Disordered" evidence="1">
    <location>
        <begin position="86"/>
        <end position="241"/>
    </location>
</feature>
<gene>
    <name evidence="3" type="ordered locus">sce1878</name>
</gene>
<organism evidence="3 4">
    <name type="scientific">Sorangium cellulosum (strain So ce56)</name>
    <name type="common">Polyangium cellulosum (strain So ce56)</name>
    <dbReference type="NCBI Taxonomy" id="448385"/>
    <lineage>
        <taxon>Bacteria</taxon>
        <taxon>Pseudomonadati</taxon>
        <taxon>Myxococcota</taxon>
        <taxon>Polyangia</taxon>
        <taxon>Polyangiales</taxon>
        <taxon>Polyangiaceae</taxon>
        <taxon>Sorangium</taxon>
    </lineage>
</organism>
<dbReference type="Proteomes" id="UP000002139">
    <property type="component" value="Chromosome"/>
</dbReference>
<evidence type="ECO:0000313" key="4">
    <source>
        <dbReference type="Proteomes" id="UP000002139"/>
    </source>
</evidence>
<keyword evidence="2" id="KW-0472">Membrane</keyword>
<accession>A9FP95</accession>
<proteinExistence type="predicted"/>
<reference evidence="3 4" key="1">
    <citation type="journal article" date="2007" name="Nat. Biotechnol.">
        <title>Complete genome sequence of the myxobacterium Sorangium cellulosum.</title>
        <authorList>
            <person name="Schneiker S."/>
            <person name="Perlova O."/>
            <person name="Kaiser O."/>
            <person name="Gerth K."/>
            <person name="Alici A."/>
            <person name="Altmeyer M.O."/>
            <person name="Bartels D."/>
            <person name="Bekel T."/>
            <person name="Beyer S."/>
            <person name="Bode E."/>
            <person name="Bode H.B."/>
            <person name="Bolten C.J."/>
            <person name="Choudhuri J.V."/>
            <person name="Doss S."/>
            <person name="Elnakady Y.A."/>
            <person name="Frank B."/>
            <person name="Gaigalat L."/>
            <person name="Goesmann A."/>
            <person name="Groeger C."/>
            <person name="Gross F."/>
            <person name="Jelsbak L."/>
            <person name="Jelsbak L."/>
            <person name="Kalinowski J."/>
            <person name="Kegler C."/>
            <person name="Knauber T."/>
            <person name="Konietzny S."/>
            <person name="Kopp M."/>
            <person name="Krause L."/>
            <person name="Krug D."/>
            <person name="Linke B."/>
            <person name="Mahmud T."/>
            <person name="Martinez-Arias R."/>
            <person name="McHardy A.C."/>
            <person name="Merai M."/>
            <person name="Meyer F."/>
            <person name="Mormann S."/>
            <person name="Munoz-Dorado J."/>
            <person name="Perez J."/>
            <person name="Pradella S."/>
            <person name="Rachid S."/>
            <person name="Raddatz G."/>
            <person name="Rosenau F."/>
            <person name="Rueckert C."/>
            <person name="Sasse F."/>
            <person name="Scharfe M."/>
            <person name="Schuster S.C."/>
            <person name="Suen G."/>
            <person name="Treuner-Lange A."/>
            <person name="Velicer G.J."/>
            <person name="Vorholter F.-J."/>
            <person name="Weissman K.J."/>
            <person name="Welch R.D."/>
            <person name="Wenzel S.C."/>
            <person name="Whitworth D.E."/>
            <person name="Wilhelm S."/>
            <person name="Wittmann C."/>
            <person name="Bloecker H."/>
            <person name="Puehler A."/>
            <person name="Mueller R."/>
        </authorList>
    </citation>
    <scope>NUCLEOTIDE SEQUENCE [LARGE SCALE GENOMIC DNA]</scope>
    <source>
        <strain evidence="4">So ce56</strain>
    </source>
</reference>
<dbReference type="KEGG" id="scl:sce1878"/>
<dbReference type="BioCyc" id="SCEL448385:SCE_RS09630-MONOMER"/>
<feature type="transmembrane region" description="Helical" evidence="2">
    <location>
        <begin position="51"/>
        <end position="72"/>
    </location>
</feature>
<dbReference type="RefSeq" id="WP_012234513.1">
    <property type="nucleotide sequence ID" value="NC_010162.1"/>
</dbReference>
<evidence type="ECO:0000313" key="3">
    <source>
        <dbReference type="EMBL" id="CAN92036.1"/>
    </source>
</evidence>
<evidence type="ECO:0000256" key="1">
    <source>
        <dbReference type="SAM" id="MobiDB-lite"/>
    </source>
</evidence>
<evidence type="ECO:0000256" key="2">
    <source>
        <dbReference type="SAM" id="Phobius"/>
    </source>
</evidence>
<keyword evidence="2" id="KW-1133">Transmembrane helix</keyword>
<dbReference type="HOGENOM" id="CLU_648754_0_0_7"/>
<sequence>MTRNRDLLALLREVDEQLASVKPSPRLEARLVAELDRRGRRPFMGGSGGRSLVLVLGASASIVALGAALQGLTPGSIFTERPVEPAIGLVGDPPPADAGLQERTPAHGPTAPPPRIRAPLLQEPPRRLAPAPPVPRSAVPPRDANDTPGLLDDGRLPVDRASPPPARGRVEPLTPPQTLGRRWVDGPEGLSPLAQRGPHAALRRGAGGVPAEAAAHEGESGEGPRAPDAEGPATEDPAAPRDEALCQTADALRREARAQCEAQGLIVADLTLLDPCAQGSYLDAEYTCGRMALTTCWKGVLGDGVTCFDTTYVKDEVWRMCRDRGTELRSLDQEQPDRDCGDHETTRVYYECCPQGDPLPSPSCWTSEIDFGEACQPYEGLDAEATALCNGKGHYLFRRVFGDKHVACTDATATSLSYTCCPF</sequence>
<name>A9FP95_SORC5</name>